<protein>
    <submittedName>
        <fullName evidence="2">Developmentally-regulated protein</fullName>
    </submittedName>
</protein>
<proteinExistence type="predicted"/>
<name>A0AAW2YVU8_9EUKA</name>
<feature type="region of interest" description="Disordered" evidence="1">
    <location>
        <begin position="48"/>
        <end position="216"/>
    </location>
</feature>
<comment type="caution">
    <text evidence="2">The sequence shown here is derived from an EMBL/GenBank/DDBJ whole genome shotgun (WGS) entry which is preliminary data.</text>
</comment>
<organism evidence="2 3">
    <name type="scientific">Acrasis kona</name>
    <dbReference type="NCBI Taxonomy" id="1008807"/>
    <lineage>
        <taxon>Eukaryota</taxon>
        <taxon>Discoba</taxon>
        <taxon>Heterolobosea</taxon>
        <taxon>Tetramitia</taxon>
        <taxon>Eutetramitia</taxon>
        <taxon>Acrasidae</taxon>
        <taxon>Acrasis</taxon>
    </lineage>
</organism>
<dbReference type="EMBL" id="JAOPGA020000732">
    <property type="protein sequence ID" value="KAL0481108.1"/>
    <property type="molecule type" value="Genomic_DNA"/>
</dbReference>
<reference evidence="2 3" key="1">
    <citation type="submission" date="2024-03" db="EMBL/GenBank/DDBJ databases">
        <title>The Acrasis kona genome and developmental transcriptomes reveal deep origins of eukaryotic multicellular pathways.</title>
        <authorList>
            <person name="Sheikh S."/>
            <person name="Fu C.-J."/>
            <person name="Brown M.W."/>
            <person name="Baldauf S.L."/>
        </authorList>
    </citation>
    <scope>NUCLEOTIDE SEQUENCE [LARGE SCALE GENOMIC DNA]</scope>
    <source>
        <strain evidence="2 3">ATCC MYA-3509</strain>
    </source>
</reference>
<evidence type="ECO:0000256" key="1">
    <source>
        <dbReference type="SAM" id="MobiDB-lite"/>
    </source>
</evidence>
<dbReference type="AlphaFoldDB" id="A0AAW2YVU8"/>
<sequence>MKKAKKAQTEVQDQTEVFVAEGKKKTYSEALTASLTKAINISEVMDAPPTEVKSPTKINSPTPEPKKVPVKVVKPPPKKKPVNKRPEWVDIAEPQSDLVEEPNNEEEFKVEIRMPARKMARSPPQRKSPPPEVERQSVNRSPPNRISSPDVQNRPHTPDISNFASKSEERKQSPKVARPRTPPPPVTITVQQPTLKNEELSRAISPEPEPTGEVSESALAKLKTDEQEIKDRLSVRIENLRQLCEEKFGEDDFMKAYRLLRQVSHDDEDMDMHEKLQNALGDRFGKLYPHVKQIQHLIYCEDKFYG</sequence>
<accession>A0AAW2YVU8</accession>
<gene>
    <name evidence="2" type="ORF">AKO1_012881</name>
</gene>
<feature type="compositionally biased region" description="Polar residues" evidence="1">
    <location>
        <begin position="138"/>
        <end position="165"/>
    </location>
</feature>
<evidence type="ECO:0000313" key="3">
    <source>
        <dbReference type="Proteomes" id="UP001431209"/>
    </source>
</evidence>
<evidence type="ECO:0000313" key="2">
    <source>
        <dbReference type="EMBL" id="KAL0481108.1"/>
    </source>
</evidence>
<dbReference type="Proteomes" id="UP001431209">
    <property type="component" value="Unassembled WGS sequence"/>
</dbReference>
<keyword evidence="3" id="KW-1185">Reference proteome</keyword>